<accession>A0AAJ3NXH3</accession>
<dbReference type="AlphaFoldDB" id="A0AAJ3NXH3"/>
<protein>
    <submittedName>
        <fullName evidence="2">Uncharacterized protein</fullName>
    </submittedName>
</protein>
<proteinExistence type="predicted"/>
<dbReference type="EMBL" id="ADJX01000008">
    <property type="protein sequence ID" value="OSL46695.1"/>
    <property type="molecule type" value="Genomic_DNA"/>
</dbReference>
<gene>
    <name evidence="2" type="ORF">EATG_01782</name>
</gene>
<name>A0AAJ3NXH3_ECOLX</name>
<feature type="region of interest" description="Disordered" evidence="1">
    <location>
        <begin position="1"/>
        <end position="35"/>
    </location>
</feature>
<evidence type="ECO:0000313" key="3">
    <source>
        <dbReference type="Proteomes" id="UP000243401"/>
    </source>
</evidence>
<organism evidence="2 3">
    <name type="scientific">Escherichia coli H605</name>
    <dbReference type="NCBI Taxonomy" id="656410"/>
    <lineage>
        <taxon>Bacteria</taxon>
        <taxon>Pseudomonadati</taxon>
        <taxon>Pseudomonadota</taxon>
        <taxon>Gammaproteobacteria</taxon>
        <taxon>Enterobacterales</taxon>
        <taxon>Enterobacteriaceae</taxon>
        <taxon>Escherichia</taxon>
    </lineage>
</organism>
<feature type="compositionally biased region" description="Polar residues" evidence="1">
    <location>
        <begin position="1"/>
        <end position="17"/>
    </location>
</feature>
<comment type="caution">
    <text evidence="2">The sequence shown here is derived from an EMBL/GenBank/DDBJ whole genome shotgun (WGS) entry which is preliminary data.</text>
</comment>
<evidence type="ECO:0000256" key="1">
    <source>
        <dbReference type="SAM" id="MobiDB-lite"/>
    </source>
</evidence>
<evidence type="ECO:0000313" key="2">
    <source>
        <dbReference type="EMBL" id="OSL46695.1"/>
    </source>
</evidence>
<reference evidence="2 3" key="1">
    <citation type="submission" date="2010-04" db="EMBL/GenBank/DDBJ databases">
        <title>The Genome Sequence of Escherichia coli H605.</title>
        <authorList>
            <consortium name="The Broad Institute Genome Sequencing Platform"/>
            <consortium name="The Broad Institute Genome Sequencing Center for Infectious Disease"/>
            <person name="Feldgarden M."/>
            <person name="Gordon D.M."/>
            <person name="Johnson J.R."/>
            <person name="Johnston B.D."/>
            <person name="Young S."/>
            <person name="Zeng Q."/>
            <person name="Koehrsen M."/>
            <person name="Alvarado L."/>
            <person name="Berlin A.M."/>
            <person name="Borenstein D."/>
            <person name="Chapman S.B."/>
            <person name="Chen Z."/>
            <person name="Engels R."/>
            <person name="Freedman E."/>
            <person name="Gellesch M."/>
            <person name="Goldberg J."/>
            <person name="Griggs A."/>
            <person name="Gujja S."/>
            <person name="Heilman E.R."/>
            <person name="Heiman D.I."/>
            <person name="Hepburn T.A."/>
            <person name="Howarth C."/>
            <person name="Jen D."/>
            <person name="Larson L."/>
            <person name="Mehta T."/>
            <person name="Park D."/>
            <person name="Pearson M."/>
            <person name="Richards J."/>
            <person name="Roberts A."/>
            <person name="Saif S."/>
            <person name="Shea T.D."/>
            <person name="Shenoy N."/>
            <person name="Sisk P."/>
            <person name="Stolte C."/>
            <person name="Sykes S.N."/>
            <person name="Walk T."/>
            <person name="White J."/>
            <person name="Yandava C."/>
            <person name="Haas B."/>
            <person name="Henn M.R."/>
            <person name="Nusbaum C."/>
            <person name="Birren B."/>
        </authorList>
    </citation>
    <scope>NUCLEOTIDE SEQUENCE [LARGE SCALE GENOMIC DNA]</scope>
    <source>
        <strain evidence="2 3">H605</strain>
    </source>
</reference>
<dbReference type="Proteomes" id="UP000243401">
    <property type="component" value="Unassembled WGS sequence"/>
</dbReference>
<sequence>MINRSAQVQTPAGLTNTESERRYQMSEQLTLKGWF</sequence>